<dbReference type="AlphaFoldDB" id="A0A1B6E1V2"/>
<evidence type="ECO:0000256" key="1">
    <source>
        <dbReference type="SAM" id="MobiDB-lite"/>
    </source>
</evidence>
<organism evidence="2">
    <name type="scientific">Clastoptera arizonana</name>
    <name type="common">Arizona spittle bug</name>
    <dbReference type="NCBI Taxonomy" id="38151"/>
    <lineage>
        <taxon>Eukaryota</taxon>
        <taxon>Metazoa</taxon>
        <taxon>Ecdysozoa</taxon>
        <taxon>Arthropoda</taxon>
        <taxon>Hexapoda</taxon>
        <taxon>Insecta</taxon>
        <taxon>Pterygota</taxon>
        <taxon>Neoptera</taxon>
        <taxon>Paraneoptera</taxon>
        <taxon>Hemiptera</taxon>
        <taxon>Auchenorrhyncha</taxon>
        <taxon>Cercopoidea</taxon>
        <taxon>Clastopteridae</taxon>
        <taxon>Clastoptera</taxon>
    </lineage>
</organism>
<reference evidence="2" key="1">
    <citation type="submission" date="2015-12" db="EMBL/GenBank/DDBJ databases">
        <title>De novo transcriptome assembly of four potential Pierce s Disease insect vectors from Arizona vineyards.</title>
        <authorList>
            <person name="Tassone E.E."/>
        </authorList>
    </citation>
    <scope>NUCLEOTIDE SEQUENCE</scope>
</reference>
<proteinExistence type="predicted"/>
<name>A0A1B6E1V2_9HEMI</name>
<feature type="compositionally biased region" description="Basic and acidic residues" evidence="1">
    <location>
        <begin position="60"/>
        <end position="113"/>
    </location>
</feature>
<sequence>MCKPVSFPKFTDAPTTSRDLAVLGKLSRLFDRFSTLPSNDYGNPVTEAATDDYYDQVTEPVHHTDDPDLDHVTEPVHHHTDTPDDHVTGPAHHHTDTPEMHHMTERPHMLPIT</sequence>
<gene>
    <name evidence="2" type="ORF">g.438</name>
</gene>
<feature type="region of interest" description="Disordered" evidence="1">
    <location>
        <begin position="58"/>
        <end position="113"/>
    </location>
</feature>
<feature type="non-terminal residue" evidence="2">
    <location>
        <position position="113"/>
    </location>
</feature>
<evidence type="ECO:0000313" key="2">
    <source>
        <dbReference type="EMBL" id="JAS31867.1"/>
    </source>
</evidence>
<accession>A0A1B6E1V2</accession>
<protein>
    <submittedName>
        <fullName evidence="2">Uncharacterized protein</fullName>
    </submittedName>
</protein>
<dbReference type="EMBL" id="GEDC01005431">
    <property type="protein sequence ID" value="JAS31867.1"/>
    <property type="molecule type" value="Transcribed_RNA"/>
</dbReference>